<name>A0AAE9A8X6_CAEBR</name>
<feature type="compositionally biased region" description="Polar residues" evidence="1">
    <location>
        <begin position="132"/>
        <end position="150"/>
    </location>
</feature>
<evidence type="ECO:0008006" key="4">
    <source>
        <dbReference type="Google" id="ProtNLM"/>
    </source>
</evidence>
<feature type="compositionally biased region" description="Polar residues" evidence="1">
    <location>
        <begin position="107"/>
        <end position="124"/>
    </location>
</feature>
<dbReference type="GO" id="GO:0003676">
    <property type="term" value="F:nucleic acid binding"/>
    <property type="evidence" value="ECO:0007669"/>
    <property type="project" value="InterPro"/>
</dbReference>
<sequence>MAKVPKMTDAHKAARFNFGKNRLTSKWENIMFSDEKKWNLDGPDGNRNYWRDLQKDPQLFSRRNFGGGSVMIWGAFCNGKKLELQFITKKENSATYQELSKRPWLRSSATDATPTRSNRTTHPSTRAHPRGTGSSRNESRCSNRQHAVRI</sequence>
<dbReference type="AlphaFoldDB" id="A0AAE9A8X6"/>
<reference evidence="2 3" key="1">
    <citation type="submission" date="2022-05" db="EMBL/GenBank/DDBJ databases">
        <title>Chromosome-level reference genomes for two strains of Caenorhabditis briggsae: an improved platform for comparative genomics.</title>
        <authorList>
            <person name="Stevens L."/>
            <person name="Andersen E.C."/>
        </authorList>
    </citation>
    <scope>NUCLEOTIDE SEQUENCE [LARGE SCALE GENOMIC DNA]</scope>
    <source>
        <strain evidence="2">QX1410_ONT</strain>
        <tissue evidence="2">Whole-organism</tissue>
    </source>
</reference>
<evidence type="ECO:0000313" key="3">
    <source>
        <dbReference type="Proteomes" id="UP000827892"/>
    </source>
</evidence>
<gene>
    <name evidence="2" type="ORF">L3Y34_003345</name>
</gene>
<evidence type="ECO:0000313" key="2">
    <source>
        <dbReference type="EMBL" id="ULT93786.1"/>
    </source>
</evidence>
<accession>A0AAE9A8X6</accession>
<dbReference type="Gene3D" id="3.30.420.10">
    <property type="entry name" value="Ribonuclease H-like superfamily/Ribonuclease H"/>
    <property type="match status" value="1"/>
</dbReference>
<protein>
    <recommendedName>
        <fullName evidence="4">Transposable element Tc3 transposase</fullName>
    </recommendedName>
</protein>
<organism evidence="2 3">
    <name type="scientific">Caenorhabditis briggsae</name>
    <dbReference type="NCBI Taxonomy" id="6238"/>
    <lineage>
        <taxon>Eukaryota</taxon>
        <taxon>Metazoa</taxon>
        <taxon>Ecdysozoa</taxon>
        <taxon>Nematoda</taxon>
        <taxon>Chromadorea</taxon>
        <taxon>Rhabditida</taxon>
        <taxon>Rhabditina</taxon>
        <taxon>Rhabditomorpha</taxon>
        <taxon>Rhabditoidea</taxon>
        <taxon>Rhabditidae</taxon>
        <taxon>Peloderinae</taxon>
        <taxon>Caenorhabditis</taxon>
    </lineage>
</organism>
<evidence type="ECO:0000256" key="1">
    <source>
        <dbReference type="SAM" id="MobiDB-lite"/>
    </source>
</evidence>
<dbReference type="Proteomes" id="UP000827892">
    <property type="component" value="Chromosome IV"/>
</dbReference>
<dbReference type="InterPro" id="IPR036397">
    <property type="entry name" value="RNaseH_sf"/>
</dbReference>
<dbReference type="EMBL" id="CP090894">
    <property type="protein sequence ID" value="ULT93786.1"/>
    <property type="molecule type" value="Genomic_DNA"/>
</dbReference>
<proteinExistence type="predicted"/>
<feature type="region of interest" description="Disordered" evidence="1">
    <location>
        <begin position="94"/>
        <end position="150"/>
    </location>
</feature>